<evidence type="ECO:0000313" key="1">
    <source>
        <dbReference type="EMBL" id="GAD76365.1"/>
    </source>
</evidence>
<name>U3ARI6_9VIBR</name>
<proteinExistence type="predicted"/>
<accession>U3ARI6</accession>
<dbReference type="AlphaFoldDB" id="U3ARI6"/>
<dbReference type="eggNOG" id="COG1361">
    <property type="taxonomic scope" value="Bacteria"/>
</dbReference>
<evidence type="ECO:0000313" key="2">
    <source>
        <dbReference type="Proteomes" id="UP000016567"/>
    </source>
</evidence>
<gene>
    <name evidence="1" type="ORF">VAZ01S_043_00010</name>
</gene>
<dbReference type="Proteomes" id="UP000016567">
    <property type="component" value="Unassembled WGS sequence"/>
</dbReference>
<keyword evidence="2" id="KW-1185">Reference proteome</keyword>
<comment type="caution">
    <text evidence="1">The sequence shown here is derived from an EMBL/GenBank/DDBJ whole genome shotgun (WGS) entry which is preliminary data.</text>
</comment>
<sequence>MQGEIRLAAGGYIYSADGDPYTSDPTYSDLTLPPDSTIYKAWLFWGANDNNLRTWTPGDVRAKVKIKVPGATDYTTIDADWADGVYDWSAAGLRADVTSLVQSAGAGTYHVKDIFQNRSSSDKGGWALVVVAVGESLGYKNISIHDGLKFVASAAVDVNIDNIITPSTGSFDAEALVIGFGASTNYGNALTIATSSDSNPATCTNSTAARLSNSLNPHNDILNNTFTINGVAQTTSHTLGEWDTDIIDASSLITNNTTNVCLRNKGVHESGQAGPDWANLHVLGLQIEVVPEVRMHTGYVDHNGGYLKAGDIVDVHVNVDSTGSRGNDIYLYNVLPSGLSYVTNSMEIVSGIGVGAITDAQGDDLGYYDSSAHEIHINMGNGATSSSGGSLNYLEMVQVKYQIQINSDVTDLQTFENSLNLHYSDSVSGHDYPTITKTMNLVVRDDPVMPDGYTGDGSINSPFAHPEYANTITQAGTYYFYQNGTVFSSYVDENGWILIASGESKASGAYTQVTDIALQTNTVLTQDIASGLRVNEFRMNAGADENTPFDWETQDPVYVKRLQAYQTMGAYFTDGEGRGSEWTGTGGSIIGTCDAPIVSLHERIWHSCGITTNLHWMPNLKQNGFNSEHNLSSNNLWGRFSADLAVIDEINGDNDAIAISSIELNAIDGVSGAIVANESRYTTALKSGTYADSANPTAAEIQAVIDAVNASEAALAEVVEDIAGNTNTVGVTAAQLNDITGVSGADPANEALYADALASGTYVDSANPTVAEIQAVID</sequence>
<protein>
    <submittedName>
        <fullName evidence="1">Uncharacterized protein</fullName>
    </submittedName>
</protein>
<organism evidence="1 2">
    <name type="scientific">Vibrio azureus NBRC 104587</name>
    <dbReference type="NCBI Taxonomy" id="1219077"/>
    <lineage>
        <taxon>Bacteria</taxon>
        <taxon>Pseudomonadati</taxon>
        <taxon>Pseudomonadota</taxon>
        <taxon>Gammaproteobacteria</taxon>
        <taxon>Vibrionales</taxon>
        <taxon>Vibrionaceae</taxon>
        <taxon>Vibrio</taxon>
    </lineage>
</organism>
<dbReference type="EMBL" id="BATL01000043">
    <property type="protein sequence ID" value="GAD76365.1"/>
    <property type="molecule type" value="Genomic_DNA"/>
</dbReference>
<reference evidence="1 2" key="1">
    <citation type="submission" date="2013-09" db="EMBL/GenBank/DDBJ databases">
        <title>Whole genome shotgun sequence of Vibrio azureus NBRC 104587.</title>
        <authorList>
            <person name="Isaki S."/>
            <person name="Hosoyama A."/>
            <person name="Numata M."/>
            <person name="Hashimoto M."/>
            <person name="Hosoyama Y."/>
            <person name="Tsuchikane K."/>
            <person name="Noguchi M."/>
            <person name="Hirakata S."/>
            <person name="Ichikawa N."/>
            <person name="Ohji S."/>
            <person name="Yamazoe A."/>
            <person name="Fujita N."/>
        </authorList>
    </citation>
    <scope>NUCLEOTIDE SEQUENCE [LARGE SCALE GENOMIC DNA]</scope>
    <source>
        <strain evidence="1 2">NBRC 104587</strain>
    </source>
</reference>
<dbReference type="STRING" id="1219077.VAZ01S_043_00010"/>
<feature type="non-terminal residue" evidence="1">
    <location>
        <position position="778"/>
    </location>
</feature>